<name>A0A444JSW3_9GAMM</name>
<proteinExistence type="predicted"/>
<evidence type="ECO:0000313" key="1">
    <source>
        <dbReference type="EMBL" id="RWX56194.1"/>
    </source>
</evidence>
<dbReference type="AlphaFoldDB" id="A0A444JSW3"/>
<accession>A0A444JSW3</accession>
<comment type="caution">
    <text evidence="1">The sequence shown here is derived from an EMBL/GenBank/DDBJ whole genome shotgun (WGS) entry which is preliminary data.</text>
</comment>
<sequence length="65" mass="7154">MRANLIFAKQNGIIENNHGKKKQAIKGEATGVTPYTQRIECSAGNNDELTGEISWLFNLGSKFTV</sequence>
<dbReference type="EMBL" id="RJLM01000002">
    <property type="protein sequence ID" value="RWX56194.1"/>
    <property type="molecule type" value="Genomic_DNA"/>
</dbReference>
<reference evidence="1 2" key="1">
    <citation type="submission" date="2018-11" db="EMBL/GenBank/DDBJ databases">
        <title>Photobacterium sp. BEI247 sp. nov., a marine bacterium isolated from Yongle Blue Hole in the South China Sea.</title>
        <authorList>
            <person name="Wang X."/>
        </authorList>
    </citation>
    <scope>NUCLEOTIDE SEQUENCE [LARGE SCALE GENOMIC DNA]</scope>
    <source>
        <strain evidence="2">BEI247</strain>
    </source>
</reference>
<dbReference type="RefSeq" id="WP_128783281.1">
    <property type="nucleotide sequence ID" value="NZ_RJLM01000002.1"/>
</dbReference>
<keyword evidence="2" id="KW-1185">Reference proteome</keyword>
<dbReference type="Proteomes" id="UP000287563">
    <property type="component" value="Unassembled WGS sequence"/>
</dbReference>
<organism evidence="1 2">
    <name type="scientific">Photobacterium chitinilyticum</name>
    <dbReference type="NCBI Taxonomy" id="2485123"/>
    <lineage>
        <taxon>Bacteria</taxon>
        <taxon>Pseudomonadati</taxon>
        <taxon>Pseudomonadota</taxon>
        <taxon>Gammaproteobacteria</taxon>
        <taxon>Vibrionales</taxon>
        <taxon>Vibrionaceae</taxon>
        <taxon>Photobacterium</taxon>
    </lineage>
</organism>
<protein>
    <submittedName>
        <fullName evidence="1">Uncharacterized protein</fullName>
    </submittedName>
</protein>
<evidence type="ECO:0000313" key="2">
    <source>
        <dbReference type="Proteomes" id="UP000287563"/>
    </source>
</evidence>
<gene>
    <name evidence="1" type="ORF">EDI28_07880</name>
</gene>